<feature type="transmembrane region" description="Helical" evidence="1">
    <location>
        <begin position="6"/>
        <end position="24"/>
    </location>
</feature>
<keyword evidence="1" id="KW-1133">Transmembrane helix</keyword>
<dbReference type="EMBL" id="HBUF01561419">
    <property type="protein sequence ID" value="CAG6762531.1"/>
    <property type="molecule type" value="Transcribed_RNA"/>
</dbReference>
<feature type="transmembrane region" description="Helical" evidence="1">
    <location>
        <begin position="36"/>
        <end position="58"/>
    </location>
</feature>
<dbReference type="EMBL" id="HBUF01027244">
    <property type="protein sequence ID" value="CAG6613330.1"/>
    <property type="molecule type" value="Transcribed_RNA"/>
</dbReference>
<feature type="transmembrane region" description="Helical" evidence="1">
    <location>
        <begin position="64"/>
        <end position="90"/>
    </location>
</feature>
<reference evidence="2" key="1">
    <citation type="submission" date="2021-05" db="EMBL/GenBank/DDBJ databases">
        <authorList>
            <person name="Alioto T."/>
            <person name="Alioto T."/>
            <person name="Gomez Garrido J."/>
        </authorList>
    </citation>
    <scope>NUCLEOTIDE SEQUENCE</scope>
</reference>
<dbReference type="EMBL" id="HBUF01027242">
    <property type="protein sequence ID" value="CAG6613324.1"/>
    <property type="molecule type" value="Transcribed_RNA"/>
</dbReference>
<keyword evidence="1" id="KW-0472">Membrane</keyword>
<protein>
    <submittedName>
        <fullName evidence="2">Uncharacterized protein</fullName>
    </submittedName>
</protein>
<dbReference type="AlphaFoldDB" id="A0A8D8SRH5"/>
<dbReference type="EMBL" id="HBUF01359035">
    <property type="protein sequence ID" value="CAG6719568.1"/>
    <property type="molecule type" value="Transcribed_RNA"/>
</dbReference>
<dbReference type="EMBL" id="HBUF01359036">
    <property type="protein sequence ID" value="CAG6719572.1"/>
    <property type="molecule type" value="Transcribed_RNA"/>
</dbReference>
<dbReference type="EMBL" id="HBUF01561420">
    <property type="protein sequence ID" value="CAG6762533.1"/>
    <property type="molecule type" value="Transcribed_RNA"/>
</dbReference>
<dbReference type="EMBL" id="HBUF01561418">
    <property type="protein sequence ID" value="CAG6762529.1"/>
    <property type="molecule type" value="Transcribed_RNA"/>
</dbReference>
<dbReference type="EMBL" id="HBUF01027245">
    <property type="protein sequence ID" value="CAG6613333.1"/>
    <property type="molecule type" value="Transcribed_RNA"/>
</dbReference>
<keyword evidence="1" id="KW-0812">Transmembrane</keyword>
<dbReference type="EMBL" id="HBUF01226943">
    <property type="protein sequence ID" value="CAG6671829.1"/>
    <property type="molecule type" value="Transcribed_RNA"/>
</dbReference>
<proteinExistence type="predicted"/>
<dbReference type="EMBL" id="HBUF01226942">
    <property type="protein sequence ID" value="CAG6671827.1"/>
    <property type="molecule type" value="Transcribed_RNA"/>
</dbReference>
<evidence type="ECO:0000256" key="1">
    <source>
        <dbReference type="SAM" id="Phobius"/>
    </source>
</evidence>
<evidence type="ECO:0000313" key="2">
    <source>
        <dbReference type="EMBL" id="CAG6671831.1"/>
    </source>
</evidence>
<dbReference type="EMBL" id="HBUF01027243">
    <property type="protein sequence ID" value="CAG6613327.1"/>
    <property type="molecule type" value="Transcribed_RNA"/>
</dbReference>
<dbReference type="EMBL" id="HBUF01226944">
    <property type="protein sequence ID" value="CAG6671831.1"/>
    <property type="molecule type" value="Transcribed_RNA"/>
</dbReference>
<sequence>MSRLHFIIYHFFIYFDNLLLFINLNHFYFSGDLKKMFIFVLLFLCLQFYVICYKFPLVVILRKYIVVVKIVMLVNVIFIVLVIPCLPIMFNKDLFKTQRKKHHLISYQ</sequence>
<organism evidence="2">
    <name type="scientific">Cacopsylla melanoneura</name>
    <dbReference type="NCBI Taxonomy" id="428564"/>
    <lineage>
        <taxon>Eukaryota</taxon>
        <taxon>Metazoa</taxon>
        <taxon>Ecdysozoa</taxon>
        <taxon>Arthropoda</taxon>
        <taxon>Hexapoda</taxon>
        <taxon>Insecta</taxon>
        <taxon>Pterygota</taxon>
        <taxon>Neoptera</taxon>
        <taxon>Paraneoptera</taxon>
        <taxon>Hemiptera</taxon>
        <taxon>Sternorrhyncha</taxon>
        <taxon>Psylloidea</taxon>
        <taxon>Psyllidae</taxon>
        <taxon>Psyllinae</taxon>
        <taxon>Cacopsylla</taxon>
    </lineage>
</organism>
<dbReference type="EMBL" id="HBUF01027241">
    <property type="protein sequence ID" value="CAG6613321.1"/>
    <property type="molecule type" value="Transcribed_RNA"/>
</dbReference>
<name>A0A8D8SRH5_9HEMI</name>
<accession>A0A8D8SRH5</accession>
<dbReference type="EMBL" id="HBUF01359037">
    <property type="protein sequence ID" value="CAG6719576.1"/>
    <property type="molecule type" value="Transcribed_RNA"/>
</dbReference>